<proteinExistence type="predicted"/>
<gene>
    <name evidence="4" type="primary">LOC103722817</name>
</gene>
<dbReference type="PANTHER" id="PTHR31286:SF99">
    <property type="entry name" value="DUF4283 DOMAIN-CONTAINING PROTEIN"/>
    <property type="match status" value="1"/>
</dbReference>
<dbReference type="Pfam" id="PF14111">
    <property type="entry name" value="DUF4283"/>
    <property type="match status" value="1"/>
</dbReference>
<evidence type="ECO:0000313" key="4">
    <source>
        <dbReference type="RefSeq" id="XP_008811730.2"/>
    </source>
</evidence>
<sequence>MGDPGLGKPRGADRSQRSVPVQGLQCRFRRGLRWRRGDQCSRKCPISNLSVEELADLERWFSQVVVVPLERLEQARTEWEGRVVIVRSLGRHVLAELVARDLQTRNKLKAPIEAFPMANGLMTLRFGSEDDREVTMGVGPWLVAGQLLAMEKWLPDFNPGTHIVSRTVVWVRLPKLPMEYWDKTTIMSILAEAGQPLNFNGSTSERRCIGYAQTKVEINVLLPLVPGAFVLGGKKKFWQVFVYKDLLGLGFRCARLGHQDGECPLHREKGRAAATMTV</sequence>
<name>A0A8B7D2I9_PHODC</name>
<dbReference type="InterPro" id="IPR025558">
    <property type="entry name" value="DUF4283"/>
</dbReference>
<evidence type="ECO:0000313" key="3">
    <source>
        <dbReference type="Proteomes" id="UP000228380"/>
    </source>
</evidence>
<dbReference type="PANTHER" id="PTHR31286">
    <property type="entry name" value="GLYCINE-RICH CELL WALL STRUCTURAL PROTEIN 1.8-LIKE"/>
    <property type="match status" value="1"/>
</dbReference>
<reference evidence="4" key="1">
    <citation type="submission" date="2025-08" db="UniProtKB">
        <authorList>
            <consortium name="RefSeq"/>
        </authorList>
    </citation>
    <scope>IDENTIFICATION</scope>
    <source>
        <tissue evidence="4">Young leaves</tissue>
    </source>
</reference>
<keyword evidence="3" id="KW-1185">Reference proteome</keyword>
<accession>A0A8B7D2I9</accession>
<evidence type="ECO:0000256" key="1">
    <source>
        <dbReference type="SAM" id="MobiDB-lite"/>
    </source>
</evidence>
<dbReference type="RefSeq" id="XP_008811730.2">
    <property type="nucleotide sequence ID" value="XM_008813508.2"/>
</dbReference>
<dbReference type="KEGG" id="pda:103722817"/>
<protein>
    <submittedName>
        <fullName evidence="4">Uncharacterized protein LOC103722817</fullName>
    </submittedName>
</protein>
<dbReference type="InterPro" id="IPR040256">
    <property type="entry name" value="At4g02000-like"/>
</dbReference>
<dbReference type="GeneID" id="103722817"/>
<organism evidence="3 4">
    <name type="scientific">Phoenix dactylifera</name>
    <name type="common">Date palm</name>
    <dbReference type="NCBI Taxonomy" id="42345"/>
    <lineage>
        <taxon>Eukaryota</taxon>
        <taxon>Viridiplantae</taxon>
        <taxon>Streptophyta</taxon>
        <taxon>Embryophyta</taxon>
        <taxon>Tracheophyta</taxon>
        <taxon>Spermatophyta</taxon>
        <taxon>Magnoliopsida</taxon>
        <taxon>Liliopsida</taxon>
        <taxon>Arecaceae</taxon>
        <taxon>Coryphoideae</taxon>
        <taxon>Phoeniceae</taxon>
        <taxon>Phoenix</taxon>
    </lineage>
</organism>
<feature type="region of interest" description="Disordered" evidence="1">
    <location>
        <begin position="1"/>
        <end position="20"/>
    </location>
</feature>
<feature type="domain" description="DUF4283" evidence="2">
    <location>
        <begin position="103"/>
        <end position="159"/>
    </location>
</feature>
<dbReference type="OrthoDB" id="786188at2759"/>
<dbReference type="Proteomes" id="UP000228380">
    <property type="component" value="Unplaced"/>
</dbReference>
<evidence type="ECO:0000259" key="2">
    <source>
        <dbReference type="Pfam" id="PF14111"/>
    </source>
</evidence>
<dbReference type="AlphaFoldDB" id="A0A8B7D2I9"/>